<evidence type="ECO:0000256" key="2">
    <source>
        <dbReference type="ARBA" id="ARBA00022555"/>
    </source>
</evidence>
<evidence type="ECO:0000256" key="10">
    <source>
        <dbReference type="PIRNR" id="PIRNR006621"/>
    </source>
</evidence>
<feature type="binding site" evidence="9 12">
    <location>
        <begin position="243"/>
        <end position="244"/>
    </location>
    <ligand>
        <name>FMN</name>
        <dbReference type="ChEBI" id="CHEBI:58210"/>
    </ligand>
</feature>
<dbReference type="EMBL" id="WFKQ01000003">
    <property type="protein sequence ID" value="MUG32265.1"/>
    <property type="molecule type" value="Genomic_DNA"/>
</dbReference>
<keyword evidence="12" id="KW-0547">Nucleotide-binding</keyword>
<accession>A0A844M0I9</accession>
<evidence type="ECO:0000256" key="12">
    <source>
        <dbReference type="PIRSR" id="PIRSR006621-2"/>
    </source>
</evidence>
<dbReference type="RefSeq" id="WP_155587070.1">
    <property type="nucleotide sequence ID" value="NZ_WFKQ01000003.1"/>
</dbReference>
<feature type="binding site" evidence="9 12">
    <location>
        <begin position="221"/>
        <end position="223"/>
    </location>
    <ligand>
        <name>FMN</name>
        <dbReference type="ChEBI" id="CHEBI:58210"/>
    </ligand>
</feature>
<evidence type="ECO:0000256" key="8">
    <source>
        <dbReference type="ARBA" id="ARBA00023002"/>
    </source>
</evidence>
<comment type="similarity">
    <text evidence="9">Belongs to the Dus family. DusA subfamily.</text>
</comment>
<comment type="caution">
    <text evidence="14">The sequence shown here is derived from an EMBL/GenBank/DDBJ whole genome shotgun (WGS) entry which is preliminary data.</text>
</comment>
<comment type="cofactor">
    <cofactor evidence="1 9 10 12">
        <name>FMN</name>
        <dbReference type="ChEBI" id="CHEBI:58210"/>
    </cofactor>
</comment>
<comment type="catalytic activity">
    <reaction evidence="9">
        <text>5,6-dihydrouridine(20a) in tRNA + NADP(+) = uridine(20a) in tRNA + NADPH + H(+)</text>
        <dbReference type="Rhea" id="RHEA:53344"/>
        <dbReference type="Rhea" id="RHEA-COMP:13535"/>
        <dbReference type="Rhea" id="RHEA-COMP:13536"/>
        <dbReference type="ChEBI" id="CHEBI:15378"/>
        <dbReference type="ChEBI" id="CHEBI:57783"/>
        <dbReference type="ChEBI" id="CHEBI:58349"/>
        <dbReference type="ChEBI" id="CHEBI:65315"/>
        <dbReference type="ChEBI" id="CHEBI:74443"/>
    </reaction>
</comment>
<evidence type="ECO:0000256" key="4">
    <source>
        <dbReference type="ARBA" id="ARBA00022643"/>
    </source>
</evidence>
<dbReference type="NCBIfam" id="NF008774">
    <property type="entry name" value="PRK11815.1"/>
    <property type="match status" value="1"/>
</dbReference>
<sequence>MTDTASAVTAAPHSADLMHNKRLSVAPMIDWTTTDYRFFARLFNPHTYLYTEMISTSAILQGKTDRLLRYDTLEHPLVLQLGGADISEMTQCAVEAQKRGFNEVNINVGCPSDRVQHNKIGACLMAEPDTVAALVRNMQAHVDIPVTVKHRIGIDEHDSYEFMQDFVSASAEAGCQRFIVHARIAWLNGLSPKENREIPPLRYEDVYRLKQAFPELHIEINGGIDSIEQIKAHLQQVDGVMIGRAAYHNPYILAEAMSLWGEAAPSRAQILTKLYPYLEQQVAKGEPLPSLARHFLGLFQGLPGARKWRQALSGKQQMSVDDIRRAADATLAIIERVSTDDLLDNSLN</sequence>
<comment type="catalytic activity">
    <reaction evidence="9">
        <text>5,6-dihydrouridine(20) in tRNA + NADP(+) = uridine(20) in tRNA + NADPH + H(+)</text>
        <dbReference type="Rhea" id="RHEA:53336"/>
        <dbReference type="Rhea" id="RHEA-COMP:13533"/>
        <dbReference type="Rhea" id="RHEA-COMP:13534"/>
        <dbReference type="ChEBI" id="CHEBI:15378"/>
        <dbReference type="ChEBI" id="CHEBI:57783"/>
        <dbReference type="ChEBI" id="CHEBI:58349"/>
        <dbReference type="ChEBI" id="CHEBI:65315"/>
        <dbReference type="ChEBI" id="CHEBI:74443"/>
        <dbReference type="EC" id="1.3.1.91"/>
    </reaction>
</comment>
<dbReference type="AlphaFoldDB" id="A0A844M0I9"/>
<keyword evidence="3 9" id="KW-0285">Flavoprotein</keyword>
<feature type="domain" description="DUS-like FMN-binding" evidence="13">
    <location>
        <begin position="25"/>
        <end position="322"/>
    </location>
</feature>
<comment type="function">
    <text evidence="9">Catalyzes the synthesis of 5,6-dihydrouridine (D), a modified base found in the D-loop of most tRNAs, via the reduction of the C5-C6 double bond in target uridines. Specifically modifies U20 and U20a in tRNAs.</text>
</comment>
<dbReference type="InterPro" id="IPR001269">
    <property type="entry name" value="DUS_fam"/>
</dbReference>
<evidence type="ECO:0000256" key="11">
    <source>
        <dbReference type="PIRSR" id="PIRSR006621-1"/>
    </source>
</evidence>
<feature type="site" description="Interacts with tRNA; defines subfamily-specific binding signature" evidence="9">
    <location>
        <position position="193"/>
    </location>
</feature>
<feature type="site" description="Interacts with tRNA" evidence="9">
    <location>
        <position position="196"/>
    </location>
</feature>
<evidence type="ECO:0000313" key="14">
    <source>
        <dbReference type="EMBL" id="MUG32265.1"/>
    </source>
</evidence>
<dbReference type="HAMAP" id="MF_02041">
    <property type="entry name" value="DusA_subfam"/>
    <property type="match status" value="1"/>
</dbReference>
<evidence type="ECO:0000256" key="5">
    <source>
        <dbReference type="ARBA" id="ARBA00022694"/>
    </source>
</evidence>
<dbReference type="Pfam" id="PF01207">
    <property type="entry name" value="Dus"/>
    <property type="match status" value="1"/>
</dbReference>
<dbReference type="InterPro" id="IPR035587">
    <property type="entry name" value="DUS-like_FMN-bd"/>
</dbReference>
<dbReference type="GO" id="GO:0010181">
    <property type="term" value="F:FMN binding"/>
    <property type="evidence" value="ECO:0007669"/>
    <property type="project" value="UniProtKB-UniRule"/>
</dbReference>
<gene>
    <name evidence="9 14" type="primary">dusA</name>
    <name evidence="14" type="ORF">GB996_05600</name>
</gene>
<feature type="site" description="Interacts with tRNA; defines subfamily-specific binding signature" evidence="9">
    <location>
        <position position="306"/>
    </location>
</feature>
<dbReference type="CDD" id="cd02801">
    <property type="entry name" value="DUS_like_FMN"/>
    <property type="match status" value="1"/>
</dbReference>
<comment type="catalytic activity">
    <reaction evidence="9">
        <text>5,6-dihydrouridine(20a) in tRNA + NAD(+) = uridine(20a) in tRNA + NADH + H(+)</text>
        <dbReference type="Rhea" id="RHEA:53348"/>
        <dbReference type="Rhea" id="RHEA-COMP:13535"/>
        <dbReference type="Rhea" id="RHEA-COMP:13536"/>
        <dbReference type="ChEBI" id="CHEBI:15378"/>
        <dbReference type="ChEBI" id="CHEBI:57540"/>
        <dbReference type="ChEBI" id="CHEBI:57945"/>
        <dbReference type="ChEBI" id="CHEBI:65315"/>
        <dbReference type="ChEBI" id="CHEBI:74443"/>
    </reaction>
</comment>
<name>A0A844M0I9_9GAMM</name>
<evidence type="ECO:0000256" key="9">
    <source>
        <dbReference type="HAMAP-Rule" id="MF_02041"/>
    </source>
</evidence>
<dbReference type="Gene3D" id="1.20.120.1460">
    <property type="match status" value="1"/>
</dbReference>
<dbReference type="PANTHER" id="PTHR42907:SF1">
    <property type="entry name" value="FMN-LINKED OXIDOREDUCTASES SUPERFAMILY PROTEIN"/>
    <property type="match status" value="1"/>
</dbReference>
<comment type="similarity">
    <text evidence="10">Belongs to the dus family.</text>
</comment>
<proteinExistence type="inferred from homology"/>
<comment type="caution">
    <text evidence="9">Lacks conserved residue(s) required for the propagation of feature annotation.</text>
</comment>
<comment type="catalytic activity">
    <reaction evidence="9">
        <text>5,6-dihydrouridine(20) in tRNA + NAD(+) = uridine(20) in tRNA + NADH + H(+)</text>
        <dbReference type="Rhea" id="RHEA:53340"/>
        <dbReference type="Rhea" id="RHEA-COMP:13533"/>
        <dbReference type="Rhea" id="RHEA-COMP:13534"/>
        <dbReference type="ChEBI" id="CHEBI:15378"/>
        <dbReference type="ChEBI" id="CHEBI:57540"/>
        <dbReference type="ChEBI" id="CHEBI:57945"/>
        <dbReference type="ChEBI" id="CHEBI:65315"/>
        <dbReference type="ChEBI" id="CHEBI:74443"/>
        <dbReference type="EC" id="1.3.1.91"/>
    </reaction>
</comment>
<keyword evidence="4 9" id="KW-0288">FMN</keyword>
<dbReference type="PROSITE" id="PS01136">
    <property type="entry name" value="UPF0034"/>
    <property type="match status" value="1"/>
</dbReference>
<dbReference type="Proteomes" id="UP000442109">
    <property type="component" value="Unassembled WGS sequence"/>
</dbReference>
<evidence type="ECO:0000256" key="3">
    <source>
        <dbReference type="ARBA" id="ARBA00022630"/>
    </source>
</evidence>
<keyword evidence="8 9" id="KW-0560">Oxidoreductase</keyword>
<evidence type="ECO:0000313" key="15">
    <source>
        <dbReference type="Proteomes" id="UP000442109"/>
    </source>
</evidence>
<dbReference type="GO" id="GO:0102264">
    <property type="term" value="F:tRNA-dihydrouridine20 synthase activity"/>
    <property type="evidence" value="ECO:0007669"/>
    <property type="project" value="UniProtKB-EC"/>
</dbReference>
<dbReference type="GO" id="GO:0050660">
    <property type="term" value="F:flavin adenine dinucleotide binding"/>
    <property type="evidence" value="ECO:0007669"/>
    <property type="project" value="InterPro"/>
</dbReference>
<feature type="site" description="Interacts with tRNA; defines subfamily-specific binding signature" evidence="9">
    <location>
        <position position="309"/>
    </location>
</feature>
<dbReference type="NCBIfam" id="TIGR00742">
    <property type="entry name" value="yjbN"/>
    <property type="match status" value="1"/>
</dbReference>
<protein>
    <recommendedName>
        <fullName evidence="9">tRNA-dihydrouridine(20/20a) synthase</fullName>
        <ecNumber evidence="9">1.3.1.91</ecNumber>
    </recommendedName>
    <alternativeName>
        <fullName evidence="9">U20-specific dihydrouridine synthase</fullName>
        <shortName evidence="9">U20-specific Dus</shortName>
    </alternativeName>
    <alternativeName>
        <fullName evidence="9">tRNA-dihydrouridine synthase A</fullName>
    </alternativeName>
</protein>
<keyword evidence="7 9" id="KW-0694">RNA-binding</keyword>
<evidence type="ECO:0000256" key="7">
    <source>
        <dbReference type="ARBA" id="ARBA00022884"/>
    </source>
</evidence>
<dbReference type="EC" id="1.3.1.91" evidence="9"/>
<feature type="binding site" evidence="9 12">
    <location>
        <position position="181"/>
    </location>
    <ligand>
        <name>FMN</name>
        <dbReference type="ChEBI" id="CHEBI:58210"/>
    </ligand>
</feature>
<evidence type="ECO:0000256" key="1">
    <source>
        <dbReference type="ARBA" id="ARBA00001917"/>
    </source>
</evidence>
<dbReference type="GO" id="GO:0000049">
    <property type="term" value="F:tRNA binding"/>
    <property type="evidence" value="ECO:0007669"/>
    <property type="project" value="UniProtKB-UniRule"/>
</dbReference>
<keyword evidence="6 9" id="KW-0521">NADP</keyword>
<keyword evidence="2 9" id="KW-0820">tRNA-binding</keyword>
<feature type="binding site" evidence="9 12">
    <location>
        <position position="149"/>
    </location>
    <ligand>
        <name>FMN</name>
        <dbReference type="ChEBI" id="CHEBI:58210"/>
    </ligand>
</feature>
<reference evidence="14 15" key="1">
    <citation type="journal article" date="2019" name="PLoS ONE">
        <title>Pup mortality in New Zealand sea lions (Phocarctos hookeri) at Enderby Island, Auckland Islands, 2013-18.</title>
        <authorList>
            <person name="Michael S.A."/>
            <person name="Hayman D.T.S."/>
            <person name="Gray R."/>
            <person name="Zhang J."/>
            <person name="Rogers L."/>
            <person name="Roe W.D."/>
        </authorList>
    </citation>
    <scope>NUCLEOTIDE SEQUENCE [LARGE SCALE GENOMIC DNA]</scope>
    <source>
        <strain evidence="14 15">SM868</strain>
    </source>
</reference>
<dbReference type="PIRSF" id="PIRSF006621">
    <property type="entry name" value="Dus"/>
    <property type="match status" value="1"/>
</dbReference>
<evidence type="ECO:0000256" key="6">
    <source>
        <dbReference type="ARBA" id="ARBA00022857"/>
    </source>
</evidence>
<feature type="active site" description="Proton donor" evidence="9 11">
    <location>
        <position position="110"/>
    </location>
</feature>
<evidence type="ECO:0000259" key="13">
    <source>
        <dbReference type="Pfam" id="PF01207"/>
    </source>
</evidence>
<dbReference type="InterPro" id="IPR013785">
    <property type="entry name" value="Aldolase_TIM"/>
</dbReference>
<feature type="site" description="Interacts with tRNA" evidence="9">
    <location>
        <position position="107"/>
    </location>
</feature>
<dbReference type="OrthoDB" id="9783413at2"/>
<feature type="binding site" evidence="9 12">
    <location>
        <position position="80"/>
    </location>
    <ligand>
        <name>FMN</name>
        <dbReference type="ChEBI" id="CHEBI:58210"/>
    </ligand>
</feature>
<keyword evidence="5 9" id="KW-0819">tRNA processing</keyword>
<dbReference type="InterPro" id="IPR004653">
    <property type="entry name" value="DusA"/>
</dbReference>
<dbReference type="InterPro" id="IPR018517">
    <property type="entry name" value="tRNA_hU_synthase_CS"/>
</dbReference>
<dbReference type="SUPFAM" id="SSF51395">
    <property type="entry name" value="FMN-linked oxidoreductases"/>
    <property type="match status" value="1"/>
</dbReference>
<organism evidence="14 15">
    <name type="scientific">Psychrobacter sanguinis</name>
    <dbReference type="NCBI Taxonomy" id="861445"/>
    <lineage>
        <taxon>Bacteria</taxon>
        <taxon>Pseudomonadati</taxon>
        <taxon>Pseudomonadota</taxon>
        <taxon>Gammaproteobacteria</taxon>
        <taxon>Moraxellales</taxon>
        <taxon>Moraxellaceae</taxon>
        <taxon>Psychrobacter</taxon>
    </lineage>
</organism>
<keyword evidence="15" id="KW-1185">Reference proteome</keyword>
<dbReference type="Gene3D" id="3.20.20.70">
    <property type="entry name" value="Aldolase class I"/>
    <property type="match status" value="1"/>
</dbReference>
<dbReference type="PANTHER" id="PTHR42907">
    <property type="entry name" value="FMN-LINKED OXIDOREDUCTASES SUPERFAMILY PROTEIN"/>
    <property type="match status" value="1"/>
</dbReference>